<keyword evidence="11" id="KW-1133">Transmembrane helix</keyword>
<sequence>MASVLTRENVYTIGLGLAAVLVVRMIAGWIRRPKYLPGPRRLPFVGNLFDMPESEAWVTYKKWKEDYGDAIYLEILGSPLVILNSYKACIDLLEKRSDIYSDRPVGIMANILMGWNQAVMMAPYNERWRRFRRITAQSMRKDAIKQFHPIQEREVARYLGSLLKDTDNYMANFRFAAGRSLLWNVYGLPVDDSNNPIITTTEKAMEVGVFAAQPGNFLVDFFPALQYVPRWFPGAGWKEFARKGRILAHDMANIPFKMTLEKINSGNYEPSFTSINLEKKEDPDIVNFRVLRPYADLLTPSPERQLELIRFVFALDHAIPDRSVASMHAFFLAMTLFPEIQKRCQAEIDSVTGGTRLPEIADRDHLPFVSATMWELMRWQPVSPLALPHRVTKDDIYNGCFIPAGTVVMGNAWAIARDPELFEEPDQFKPERYLPYFDKSVPHDPAKLPLEPSEFAFGFGRRICAGMHYADAMFFISIARVLATFDILKAKDAAGNEITPELKFNSSIVRETFDFPCVIKPRSEAARALILSSIDTM</sequence>
<evidence type="ECO:0000256" key="5">
    <source>
        <dbReference type="ARBA" id="ARBA00022723"/>
    </source>
</evidence>
<comment type="pathway">
    <text evidence="2">Secondary metabolite biosynthesis.</text>
</comment>
<dbReference type="CDD" id="cd11065">
    <property type="entry name" value="CYP64-like"/>
    <property type="match status" value="1"/>
</dbReference>
<comment type="cofactor">
    <cofactor evidence="1 9">
        <name>heme</name>
        <dbReference type="ChEBI" id="CHEBI:30413"/>
    </cofactor>
</comment>
<evidence type="ECO:0000256" key="1">
    <source>
        <dbReference type="ARBA" id="ARBA00001971"/>
    </source>
</evidence>
<dbReference type="SUPFAM" id="SSF48264">
    <property type="entry name" value="Cytochrome P450"/>
    <property type="match status" value="1"/>
</dbReference>
<evidence type="ECO:0000256" key="11">
    <source>
        <dbReference type="SAM" id="Phobius"/>
    </source>
</evidence>
<dbReference type="PANTHER" id="PTHR46300:SF7">
    <property type="entry name" value="P450, PUTATIVE (EUROFUNG)-RELATED"/>
    <property type="match status" value="1"/>
</dbReference>
<feature type="transmembrane region" description="Helical" evidence="11">
    <location>
        <begin position="12"/>
        <end position="30"/>
    </location>
</feature>
<evidence type="ECO:0000256" key="3">
    <source>
        <dbReference type="ARBA" id="ARBA00010617"/>
    </source>
</evidence>
<keyword evidence="11" id="KW-0472">Membrane</keyword>
<dbReference type="InterPro" id="IPR001128">
    <property type="entry name" value="Cyt_P450"/>
</dbReference>
<dbReference type="Gene3D" id="1.10.630.10">
    <property type="entry name" value="Cytochrome P450"/>
    <property type="match status" value="1"/>
</dbReference>
<proteinExistence type="inferred from homology"/>
<dbReference type="InParanoid" id="A0A409WT34"/>
<evidence type="ECO:0000256" key="7">
    <source>
        <dbReference type="ARBA" id="ARBA00023004"/>
    </source>
</evidence>
<keyword evidence="6 10" id="KW-0560">Oxidoreductase</keyword>
<dbReference type="InterPro" id="IPR050364">
    <property type="entry name" value="Cytochrome_P450_fung"/>
</dbReference>
<keyword evidence="5 9" id="KW-0479">Metal-binding</keyword>
<evidence type="ECO:0000256" key="2">
    <source>
        <dbReference type="ARBA" id="ARBA00005179"/>
    </source>
</evidence>
<dbReference type="InterPro" id="IPR017972">
    <property type="entry name" value="Cyt_P450_CS"/>
</dbReference>
<name>A0A409WT34_9AGAR</name>
<protein>
    <recommendedName>
        <fullName evidence="14">Cytochrome P450</fullName>
    </recommendedName>
</protein>
<dbReference type="PRINTS" id="PR00463">
    <property type="entry name" value="EP450I"/>
</dbReference>
<dbReference type="STRING" id="231916.A0A409WT34"/>
<reference evidence="12 13" key="1">
    <citation type="journal article" date="2018" name="Evol. Lett.">
        <title>Horizontal gene cluster transfer increased hallucinogenic mushroom diversity.</title>
        <authorList>
            <person name="Reynolds H.T."/>
            <person name="Vijayakumar V."/>
            <person name="Gluck-Thaler E."/>
            <person name="Korotkin H.B."/>
            <person name="Matheny P.B."/>
            <person name="Slot J.C."/>
        </authorList>
    </citation>
    <scope>NUCLEOTIDE SEQUENCE [LARGE SCALE GENOMIC DNA]</scope>
    <source>
        <strain evidence="12 13">SRW20</strain>
    </source>
</reference>
<evidence type="ECO:0008006" key="14">
    <source>
        <dbReference type="Google" id="ProtNLM"/>
    </source>
</evidence>
<evidence type="ECO:0000256" key="6">
    <source>
        <dbReference type="ARBA" id="ARBA00023002"/>
    </source>
</evidence>
<dbReference type="Pfam" id="PF00067">
    <property type="entry name" value="p450"/>
    <property type="match status" value="1"/>
</dbReference>
<dbReference type="Proteomes" id="UP000284706">
    <property type="component" value="Unassembled WGS sequence"/>
</dbReference>
<keyword evidence="13" id="KW-1185">Reference proteome</keyword>
<evidence type="ECO:0000313" key="13">
    <source>
        <dbReference type="Proteomes" id="UP000284706"/>
    </source>
</evidence>
<feature type="binding site" description="axial binding residue" evidence="9">
    <location>
        <position position="464"/>
    </location>
    <ligand>
        <name>heme</name>
        <dbReference type="ChEBI" id="CHEBI:30413"/>
    </ligand>
    <ligandPart>
        <name>Fe</name>
        <dbReference type="ChEBI" id="CHEBI:18248"/>
    </ligandPart>
</feature>
<dbReference type="GO" id="GO:0020037">
    <property type="term" value="F:heme binding"/>
    <property type="evidence" value="ECO:0007669"/>
    <property type="project" value="InterPro"/>
</dbReference>
<dbReference type="GO" id="GO:0004497">
    <property type="term" value="F:monooxygenase activity"/>
    <property type="evidence" value="ECO:0007669"/>
    <property type="project" value="UniProtKB-KW"/>
</dbReference>
<comment type="caution">
    <text evidence="12">The sequence shown here is derived from an EMBL/GenBank/DDBJ whole genome shotgun (WGS) entry which is preliminary data.</text>
</comment>
<keyword evidence="4 9" id="KW-0349">Heme</keyword>
<gene>
    <name evidence="12" type="ORF">CVT26_007678</name>
</gene>
<dbReference type="InterPro" id="IPR036396">
    <property type="entry name" value="Cyt_P450_sf"/>
</dbReference>
<evidence type="ECO:0000313" key="12">
    <source>
        <dbReference type="EMBL" id="PPQ81684.1"/>
    </source>
</evidence>
<evidence type="ECO:0000256" key="10">
    <source>
        <dbReference type="RuleBase" id="RU000461"/>
    </source>
</evidence>
<accession>A0A409WT34</accession>
<dbReference type="PROSITE" id="PS00086">
    <property type="entry name" value="CYTOCHROME_P450"/>
    <property type="match status" value="1"/>
</dbReference>
<organism evidence="12 13">
    <name type="scientific">Gymnopilus dilepis</name>
    <dbReference type="NCBI Taxonomy" id="231916"/>
    <lineage>
        <taxon>Eukaryota</taxon>
        <taxon>Fungi</taxon>
        <taxon>Dikarya</taxon>
        <taxon>Basidiomycota</taxon>
        <taxon>Agaricomycotina</taxon>
        <taxon>Agaricomycetes</taxon>
        <taxon>Agaricomycetidae</taxon>
        <taxon>Agaricales</taxon>
        <taxon>Agaricineae</taxon>
        <taxon>Hymenogastraceae</taxon>
        <taxon>Gymnopilus</taxon>
    </lineage>
</organism>
<dbReference type="GO" id="GO:0005506">
    <property type="term" value="F:iron ion binding"/>
    <property type="evidence" value="ECO:0007669"/>
    <property type="project" value="InterPro"/>
</dbReference>
<dbReference type="PANTHER" id="PTHR46300">
    <property type="entry name" value="P450, PUTATIVE (EUROFUNG)-RELATED-RELATED"/>
    <property type="match status" value="1"/>
</dbReference>
<evidence type="ECO:0000256" key="4">
    <source>
        <dbReference type="ARBA" id="ARBA00022617"/>
    </source>
</evidence>
<evidence type="ECO:0000256" key="8">
    <source>
        <dbReference type="ARBA" id="ARBA00023033"/>
    </source>
</evidence>
<dbReference type="EMBL" id="NHYE01004841">
    <property type="protein sequence ID" value="PPQ81684.1"/>
    <property type="molecule type" value="Genomic_DNA"/>
</dbReference>
<keyword evidence="11" id="KW-0812">Transmembrane</keyword>
<dbReference type="InterPro" id="IPR002401">
    <property type="entry name" value="Cyt_P450_E_grp-I"/>
</dbReference>
<dbReference type="GO" id="GO:0016705">
    <property type="term" value="F:oxidoreductase activity, acting on paired donors, with incorporation or reduction of molecular oxygen"/>
    <property type="evidence" value="ECO:0007669"/>
    <property type="project" value="InterPro"/>
</dbReference>
<dbReference type="OrthoDB" id="2789670at2759"/>
<keyword evidence="8 10" id="KW-0503">Monooxygenase</keyword>
<comment type="similarity">
    <text evidence="3 10">Belongs to the cytochrome P450 family.</text>
</comment>
<keyword evidence="7 9" id="KW-0408">Iron</keyword>
<dbReference type="AlphaFoldDB" id="A0A409WT34"/>
<evidence type="ECO:0000256" key="9">
    <source>
        <dbReference type="PIRSR" id="PIRSR602401-1"/>
    </source>
</evidence>